<dbReference type="InterPro" id="IPR006076">
    <property type="entry name" value="FAD-dep_OxRdtase"/>
</dbReference>
<dbReference type="SUPFAM" id="SSF50022">
    <property type="entry name" value="ISP domain"/>
    <property type="match status" value="1"/>
</dbReference>
<keyword evidence="4" id="KW-0411">Iron-sulfur</keyword>
<dbReference type="GO" id="GO:0004497">
    <property type="term" value="F:monooxygenase activity"/>
    <property type="evidence" value="ECO:0007669"/>
    <property type="project" value="UniProtKB-ARBA"/>
</dbReference>
<accession>A0A2V2YRL7</accession>
<keyword evidence="8" id="KW-1185">Reference proteome</keyword>
<proteinExistence type="predicted"/>
<feature type="domain" description="Rieske" evidence="6">
    <location>
        <begin position="429"/>
        <end position="514"/>
    </location>
</feature>
<dbReference type="InterPro" id="IPR036188">
    <property type="entry name" value="FAD/NAD-bd_sf"/>
</dbReference>
<evidence type="ECO:0000313" key="7">
    <source>
        <dbReference type="EMBL" id="PWV97876.1"/>
    </source>
</evidence>
<evidence type="ECO:0000256" key="4">
    <source>
        <dbReference type="ARBA" id="ARBA00023014"/>
    </source>
</evidence>
<dbReference type="Pfam" id="PF01266">
    <property type="entry name" value="DAO"/>
    <property type="match status" value="1"/>
</dbReference>
<dbReference type="GO" id="GO:0051537">
    <property type="term" value="F:2 iron, 2 sulfur cluster binding"/>
    <property type="evidence" value="ECO:0007669"/>
    <property type="project" value="UniProtKB-KW"/>
</dbReference>
<dbReference type="PANTHER" id="PTHR13847:SF274">
    <property type="entry name" value="RIESKE 2FE-2S IRON-SULFUR PROTEIN YHFW-RELATED"/>
    <property type="match status" value="1"/>
</dbReference>
<keyword evidence="5" id="KW-1015">Disulfide bond</keyword>
<keyword evidence="1" id="KW-0001">2Fe-2S</keyword>
<dbReference type="Gene3D" id="3.50.50.60">
    <property type="entry name" value="FAD/NAD(P)-binding domain"/>
    <property type="match status" value="1"/>
</dbReference>
<dbReference type="GO" id="GO:0016705">
    <property type="term" value="F:oxidoreductase activity, acting on paired donors, with incorporation or reduction of molecular oxygen"/>
    <property type="evidence" value="ECO:0007669"/>
    <property type="project" value="UniProtKB-ARBA"/>
</dbReference>
<gene>
    <name evidence="7" type="ORF">DFQ01_12063</name>
</gene>
<dbReference type="InterPro" id="IPR017941">
    <property type="entry name" value="Rieske_2Fe-2S"/>
</dbReference>
<keyword evidence="2" id="KW-0479">Metal-binding</keyword>
<comment type="caution">
    <text evidence="7">The sequence shown here is derived from an EMBL/GenBank/DDBJ whole genome shotgun (WGS) entry which is preliminary data.</text>
</comment>
<dbReference type="GO" id="GO:0016020">
    <property type="term" value="C:membrane"/>
    <property type="evidence" value="ECO:0007669"/>
    <property type="project" value="InterPro"/>
</dbReference>
<dbReference type="Gene3D" id="2.102.10.10">
    <property type="entry name" value="Rieske [2Fe-2S] iron-sulphur domain"/>
    <property type="match status" value="1"/>
</dbReference>
<evidence type="ECO:0000313" key="8">
    <source>
        <dbReference type="Proteomes" id="UP000246635"/>
    </source>
</evidence>
<dbReference type="FunFam" id="2.102.10.10:FF:000014">
    <property type="entry name" value="Oxidoreductase, FAD dependent"/>
    <property type="match status" value="1"/>
</dbReference>
<evidence type="ECO:0000256" key="1">
    <source>
        <dbReference type="ARBA" id="ARBA00022714"/>
    </source>
</evidence>
<dbReference type="GO" id="GO:0046872">
    <property type="term" value="F:metal ion binding"/>
    <property type="evidence" value="ECO:0007669"/>
    <property type="project" value="UniProtKB-KW"/>
</dbReference>
<dbReference type="InterPro" id="IPR036922">
    <property type="entry name" value="Rieske_2Fe-2S_sf"/>
</dbReference>
<dbReference type="InterPro" id="IPR038010">
    <property type="entry name" value="YhfW_C"/>
</dbReference>
<dbReference type="GO" id="GO:0005737">
    <property type="term" value="C:cytoplasm"/>
    <property type="evidence" value="ECO:0007669"/>
    <property type="project" value="TreeGrafter"/>
</dbReference>
<dbReference type="PRINTS" id="PR00162">
    <property type="entry name" value="RIESKE"/>
</dbReference>
<dbReference type="SUPFAM" id="SSF51905">
    <property type="entry name" value="FAD/NAD(P)-binding domain"/>
    <property type="match status" value="1"/>
</dbReference>
<dbReference type="AlphaFoldDB" id="A0A2V2YRL7"/>
<organism evidence="7 8">
    <name type="scientific">Paenibacillus cellulosilyticus</name>
    <dbReference type="NCBI Taxonomy" id="375489"/>
    <lineage>
        <taxon>Bacteria</taxon>
        <taxon>Bacillati</taxon>
        <taxon>Bacillota</taxon>
        <taxon>Bacilli</taxon>
        <taxon>Bacillales</taxon>
        <taxon>Paenibacillaceae</taxon>
        <taxon>Paenibacillus</taxon>
    </lineage>
</organism>
<dbReference type="CDD" id="cd03477">
    <property type="entry name" value="Rieske_YhfW_C"/>
    <property type="match status" value="1"/>
</dbReference>
<dbReference type="Proteomes" id="UP000246635">
    <property type="component" value="Unassembled WGS sequence"/>
</dbReference>
<evidence type="ECO:0000256" key="2">
    <source>
        <dbReference type="ARBA" id="ARBA00022723"/>
    </source>
</evidence>
<protein>
    <submittedName>
        <fullName evidence="7">Glycine/D-amino acid oxidase-like deaminating enzyme</fullName>
    </submittedName>
</protein>
<dbReference type="PROSITE" id="PS51296">
    <property type="entry name" value="RIESKE"/>
    <property type="match status" value="1"/>
</dbReference>
<evidence type="ECO:0000256" key="3">
    <source>
        <dbReference type="ARBA" id="ARBA00023004"/>
    </source>
</evidence>
<dbReference type="EMBL" id="QGTQ01000020">
    <property type="protein sequence ID" value="PWV97876.1"/>
    <property type="molecule type" value="Genomic_DNA"/>
</dbReference>
<dbReference type="Pfam" id="PF00355">
    <property type="entry name" value="Rieske"/>
    <property type="match status" value="1"/>
</dbReference>
<name>A0A2V2YRL7_9BACL</name>
<keyword evidence="3" id="KW-0408">Iron</keyword>
<reference evidence="7 8" key="1">
    <citation type="submission" date="2018-05" db="EMBL/GenBank/DDBJ databases">
        <title>Genomic Encyclopedia of Type Strains, Phase III (KMG-III): the genomes of soil and plant-associated and newly described type strains.</title>
        <authorList>
            <person name="Whitman W."/>
        </authorList>
    </citation>
    <scope>NUCLEOTIDE SEQUENCE [LARGE SCALE GENOMIC DNA]</scope>
    <source>
        <strain evidence="7 8">CECT 5696</strain>
    </source>
</reference>
<dbReference type="PANTHER" id="PTHR13847">
    <property type="entry name" value="SARCOSINE DEHYDROGENASE-RELATED"/>
    <property type="match status" value="1"/>
</dbReference>
<sequence>MTNDSSLSYAGLPEAPSSYWLESTEREQFSSLDKDVEVDVAVVGGGITGITLACLLAEEGKRVALLEAGRLLTGTTGHTTAKISAQHDLIYDELIHHIGAEKARLYYEANSEALAFIRERVSKHHIECDLTREDAYVYTTTVDNIEKIDNEWVAYQRLGIPGERVERIPFEIDSKAAIVMSDQARFHPVAYLQHLVKSFVERGGLVFENTTALSIDHGDPASIVKTAAGHTVTCRDVVSCSHFPFYSVQGFYFARMYAERSYVLALRMKDEYPGGMYLSCDDPPRSIRQVHYNGENLLIVGGEKHKTGQGICTIKHYEALEQFARETFGDLEIAYRWSAQDLTTLDNIPYIGRVTQNEPYAFIATGYRKWGMSTGTAAALLLKDMILGVDNKYEELFSPSRFYADPAFRHFLSTNTDVAVHLLAGKLELVRRHPDSVEPGEGSVVQVYGKRAGAYREDDGTLHLVDTTCTHMGCEVEWNEGDRTWDCPCHGSRFSYKGEVLEGPAKKPLKSYTE</sequence>
<evidence type="ECO:0000259" key="6">
    <source>
        <dbReference type="PROSITE" id="PS51296"/>
    </source>
</evidence>
<dbReference type="InterPro" id="IPR005805">
    <property type="entry name" value="Rieske_Fe-S_prot_C"/>
</dbReference>
<dbReference type="RefSeq" id="WP_110045847.1">
    <property type="nucleotide sequence ID" value="NZ_CP054613.1"/>
</dbReference>
<dbReference type="Gene3D" id="3.30.9.10">
    <property type="entry name" value="D-Amino Acid Oxidase, subunit A, domain 2"/>
    <property type="match status" value="1"/>
</dbReference>
<evidence type="ECO:0000256" key="5">
    <source>
        <dbReference type="ARBA" id="ARBA00023157"/>
    </source>
</evidence>
<dbReference type="OrthoDB" id="9767869at2"/>